<evidence type="ECO:0000313" key="2">
    <source>
        <dbReference type="Proteomes" id="UP001055811"/>
    </source>
</evidence>
<reference evidence="2" key="1">
    <citation type="journal article" date="2022" name="Mol. Ecol. Resour.">
        <title>The genomes of chicory, endive, great burdock and yacon provide insights into Asteraceae palaeo-polyploidization history and plant inulin production.</title>
        <authorList>
            <person name="Fan W."/>
            <person name="Wang S."/>
            <person name="Wang H."/>
            <person name="Wang A."/>
            <person name="Jiang F."/>
            <person name="Liu H."/>
            <person name="Zhao H."/>
            <person name="Xu D."/>
            <person name="Zhang Y."/>
        </authorList>
    </citation>
    <scope>NUCLEOTIDE SEQUENCE [LARGE SCALE GENOMIC DNA]</scope>
    <source>
        <strain evidence="2">cv. Punajuju</strain>
    </source>
</reference>
<dbReference type="Proteomes" id="UP001055811">
    <property type="component" value="Linkage Group LG01"/>
</dbReference>
<proteinExistence type="predicted"/>
<name>A0ACB9H292_CICIN</name>
<organism evidence="1 2">
    <name type="scientific">Cichorium intybus</name>
    <name type="common">Chicory</name>
    <dbReference type="NCBI Taxonomy" id="13427"/>
    <lineage>
        <taxon>Eukaryota</taxon>
        <taxon>Viridiplantae</taxon>
        <taxon>Streptophyta</taxon>
        <taxon>Embryophyta</taxon>
        <taxon>Tracheophyta</taxon>
        <taxon>Spermatophyta</taxon>
        <taxon>Magnoliopsida</taxon>
        <taxon>eudicotyledons</taxon>
        <taxon>Gunneridae</taxon>
        <taxon>Pentapetalae</taxon>
        <taxon>asterids</taxon>
        <taxon>campanulids</taxon>
        <taxon>Asterales</taxon>
        <taxon>Asteraceae</taxon>
        <taxon>Cichorioideae</taxon>
        <taxon>Cichorieae</taxon>
        <taxon>Cichoriinae</taxon>
        <taxon>Cichorium</taxon>
    </lineage>
</organism>
<keyword evidence="2" id="KW-1185">Reference proteome</keyword>
<dbReference type="EMBL" id="CM042009">
    <property type="protein sequence ID" value="KAI3789854.1"/>
    <property type="molecule type" value="Genomic_DNA"/>
</dbReference>
<reference evidence="1 2" key="2">
    <citation type="journal article" date="2022" name="Mol. Ecol. Resour.">
        <title>The genomes of chicory, endive, great burdock and yacon provide insights into Asteraceae paleo-polyploidization history and plant inulin production.</title>
        <authorList>
            <person name="Fan W."/>
            <person name="Wang S."/>
            <person name="Wang H."/>
            <person name="Wang A."/>
            <person name="Jiang F."/>
            <person name="Liu H."/>
            <person name="Zhao H."/>
            <person name="Xu D."/>
            <person name="Zhang Y."/>
        </authorList>
    </citation>
    <scope>NUCLEOTIDE SEQUENCE [LARGE SCALE GENOMIC DNA]</scope>
    <source>
        <strain evidence="2">cv. Punajuju</strain>
        <tissue evidence="1">Leaves</tissue>
    </source>
</reference>
<gene>
    <name evidence="1" type="ORF">L2E82_02658</name>
</gene>
<evidence type="ECO:0000313" key="1">
    <source>
        <dbReference type="EMBL" id="KAI3789854.1"/>
    </source>
</evidence>
<protein>
    <submittedName>
        <fullName evidence="1">Uncharacterized protein</fullName>
    </submittedName>
</protein>
<comment type="caution">
    <text evidence="1">The sequence shown here is derived from an EMBL/GenBank/DDBJ whole genome shotgun (WGS) entry which is preliminary data.</text>
</comment>
<sequence length="229" mass="26621">MLRMLMRIMTTEIQIERQRILLLDTTKTPVEIIRAGGCYDLIVEHDVKELGAHTLVCTAQYSDGDADRKYLLQYFKFIVSNPLSVRTKIVIIAKSCIHLDTILSSEMSTMQTWRKAYGSLKDQTKVGLVDVNSDIKVAIKTLIVIHRTLREGDPTFREELVNFPQRGRVLQLGNFKDDSNPTGWDCSAWVRTYGLLLEERLECFRVLKYDIEAEKYEYLFKVKIIRFDF</sequence>
<accession>A0ACB9H292</accession>